<sequence>MTEVSDIKHNTGSVLKEQETIQHQILKTETININDKSIAVNNNDPYNREVQQDKEKVEDENEEVPSDAETDINTSKSKQIINKQCAPTLKELIEEDASKTYETKLKQLNQIEEDFASYRQNLYNLKLKKLQYELFMILDGSHPSLNNYIQSLQKIKDNKFKKINSNLKHKLNCINKETKATRCSIHQNYMKNYLNLKEKIIIETTNDWYDINNEKRYLDMIEQENTNKQEFINKFGVQFAERNFINNCNIINGNSSNNDNNNTNLSILKQPNKYHLPLKIENKSLSMITNYATKGIESLPKNNKASYRKALTEDLLVENINFQFSNDPVDKLEVIVDRMRFNNMMSDFVGLRKFYGSFPSVPDLPKIKELEILQDFNKIHKDLTWNLKHFPDKMQRNGNINAEGEENIQQDQINYENNDPSYQQQQ</sequence>
<name>A0A1B7TDD2_9ASCO</name>
<dbReference type="AlphaFoldDB" id="A0A1B7TDD2"/>
<dbReference type="GO" id="GO:0005654">
    <property type="term" value="C:nucleoplasm"/>
    <property type="evidence" value="ECO:0007669"/>
    <property type="project" value="UniProtKB-ARBA"/>
</dbReference>
<evidence type="ECO:0000256" key="6">
    <source>
        <dbReference type="SAM" id="Coils"/>
    </source>
</evidence>
<dbReference type="EMBL" id="LXPE01000013">
    <property type="protein sequence ID" value="OBA26734.1"/>
    <property type="molecule type" value="Genomic_DNA"/>
</dbReference>
<dbReference type="OrthoDB" id="20886at2759"/>
<evidence type="ECO:0000256" key="5">
    <source>
        <dbReference type="ARBA" id="ARBA00023242"/>
    </source>
</evidence>
<keyword evidence="4" id="KW-0804">Transcription</keyword>
<feature type="coiled-coil region" evidence="6">
    <location>
        <begin position="101"/>
        <end position="128"/>
    </location>
</feature>
<comment type="subcellular location">
    <subcellularLocation>
        <location evidence="1">Nucleus</location>
    </subcellularLocation>
</comment>
<feature type="compositionally biased region" description="Acidic residues" evidence="7">
    <location>
        <begin position="58"/>
        <end position="70"/>
    </location>
</feature>
<gene>
    <name evidence="8" type="ORF">HANVADRAFT_52781</name>
</gene>
<keyword evidence="2" id="KW-0678">Repressor</keyword>
<dbReference type="InterPro" id="IPR013907">
    <property type="entry name" value="Sds3"/>
</dbReference>
<reference evidence="9" key="1">
    <citation type="journal article" date="2016" name="Proc. Natl. Acad. Sci. U.S.A.">
        <title>Comparative genomics of biotechnologically important yeasts.</title>
        <authorList>
            <person name="Riley R."/>
            <person name="Haridas S."/>
            <person name="Wolfe K.H."/>
            <person name="Lopes M.R."/>
            <person name="Hittinger C.T."/>
            <person name="Goeker M."/>
            <person name="Salamov A.A."/>
            <person name="Wisecaver J.H."/>
            <person name="Long T.M."/>
            <person name="Calvey C.H."/>
            <person name="Aerts A.L."/>
            <person name="Barry K.W."/>
            <person name="Choi C."/>
            <person name="Clum A."/>
            <person name="Coughlan A.Y."/>
            <person name="Deshpande S."/>
            <person name="Douglass A.P."/>
            <person name="Hanson S.J."/>
            <person name="Klenk H.-P."/>
            <person name="LaButti K.M."/>
            <person name="Lapidus A."/>
            <person name="Lindquist E.A."/>
            <person name="Lipzen A.M."/>
            <person name="Meier-Kolthoff J.P."/>
            <person name="Ohm R.A."/>
            <person name="Otillar R.P."/>
            <person name="Pangilinan J.L."/>
            <person name="Peng Y."/>
            <person name="Rokas A."/>
            <person name="Rosa C.A."/>
            <person name="Scheuner C."/>
            <person name="Sibirny A.A."/>
            <person name="Slot J.C."/>
            <person name="Stielow J.B."/>
            <person name="Sun H."/>
            <person name="Kurtzman C.P."/>
            <person name="Blackwell M."/>
            <person name="Grigoriev I.V."/>
            <person name="Jeffries T.W."/>
        </authorList>
    </citation>
    <scope>NUCLEOTIDE SEQUENCE [LARGE SCALE GENOMIC DNA]</scope>
    <source>
        <strain evidence="9">NRRL Y-1626</strain>
    </source>
</reference>
<proteinExistence type="predicted"/>
<evidence type="ECO:0000256" key="4">
    <source>
        <dbReference type="ARBA" id="ARBA00023163"/>
    </source>
</evidence>
<dbReference type="Pfam" id="PF08598">
    <property type="entry name" value="Sds3"/>
    <property type="match status" value="1"/>
</dbReference>
<evidence type="ECO:0000313" key="8">
    <source>
        <dbReference type="EMBL" id="OBA26734.1"/>
    </source>
</evidence>
<evidence type="ECO:0000256" key="2">
    <source>
        <dbReference type="ARBA" id="ARBA00022491"/>
    </source>
</evidence>
<evidence type="ECO:0000313" key="9">
    <source>
        <dbReference type="Proteomes" id="UP000092321"/>
    </source>
</evidence>
<accession>A0A1B7TDD2</accession>
<dbReference type="Proteomes" id="UP000092321">
    <property type="component" value="Unassembled WGS sequence"/>
</dbReference>
<dbReference type="GO" id="GO:0010468">
    <property type="term" value="P:regulation of gene expression"/>
    <property type="evidence" value="ECO:0007669"/>
    <property type="project" value="UniProtKB-ARBA"/>
</dbReference>
<feature type="region of interest" description="Disordered" evidence="7">
    <location>
        <begin position="40"/>
        <end position="73"/>
    </location>
</feature>
<evidence type="ECO:0000256" key="3">
    <source>
        <dbReference type="ARBA" id="ARBA00023015"/>
    </source>
</evidence>
<feature type="compositionally biased region" description="Basic and acidic residues" evidence="7">
    <location>
        <begin position="46"/>
        <end position="57"/>
    </location>
</feature>
<comment type="caution">
    <text evidence="8">The sequence shown here is derived from an EMBL/GenBank/DDBJ whole genome shotgun (WGS) entry which is preliminary data.</text>
</comment>
<keyword evidence="3" id="KW-0805">Transcription regulation</keyword>
<protein>
    <recommendedName>
        <fullName evidence="10">Transcriptional regulatory protein DEP1</fullName>
    </recommendedName>
</protein>
<evidence type="ECO:0008006" key="10">
    <source>
        <dbReference type="Google" id="ProtNLM"/>
    </source>
</evidence>
<dbReference type="SMART" id="SM01401">
    <property type="entry name" value="Sds3"/>
    <property type="match status" value="1"/>
</dbReference>
<evidence type="ECO:0000256" key="7">
    <source>
        <dbReference type="SAM" id="MobiDB-lite"/>
    </source>
</evidence>
<organism evidence="8 9">
    <name type="scientific">Hanseniaspora valbyensis NRRL Y-1626</name>
    <dbReference type="NCBI Taxonomy" id="766949"/>
    <lineage>
        <taxon>Eukaryota</taxon>
        <taxon>Fungi</taxon>
        <taxon>Dikarya</taxon>
        <taxon>Ascomycota</taxon>
        <taxon>Saccharomycotina</taxon>
        <taxon>Saccharomycetes</taxon>
        <taxon>Saccharomycodales</taxon>
        <taxon>Saccharomycodaceae</taxon>
        <taxon>Hanseniaspora</taxon>
    </lineage>
</organism>
<keyword evidence="5" id="KW-0539">Nucleus</keyword>
<keyword evidence="9" id="KW-1185">Reference proteome</keyword>
<keyword evidence="6" id="KW-0175">Coiled coil</keyword>
<dbReference type="PANTHER" id="PTHR21964">
    <property type="entry name" value="BREAST CANCER METASTASIS-SUPPRESSOR 1"/>
    <property type="match status" value="1"/>
</dbReference>
<evidence type="ECO:0000256" key="1">
    <source>
        <dbReference type="ARBA" id="ARBA00004123"/>
    </source>
</evidence>